<dbReference type="PATRIC" id="fig|1263867.3.peg.2957"/>
<protein>
    <submittedName>
        <fullName evidence="2">Uncharacterized protein</fullName>
    </submittedName>
</protein>
<comment type="caution">
    <text evidence="2">The sequence shown here is derived from an EMBL/GenBank/DDBJ whole genome shotgun (WGS) entry which is preliminary data.</text>
</comment>
<evidence type="ECO:0000313" key="2">
    <source>
        <dbReference type="EMBL" id="EMB16402.1"/>
    </source>
</evidence>
<gene>
    <name evidence="2" type="ORF">RE6C_02767</name>
</gene>
<reference evidence="2" key="1">
    <citation type="submission" date="2012-11" db="EMBL/GenBank/DDBJ databases">
        <title>Permanent draft genomes of Rhodopirellula europaea strain SH398 and 6C.</title>
        <authorList>
            <person name="Richter M."/>
            <person name="Richter-Heitmann T."/>
            <person name="Frank C."/>
            <person name="Harder J."/>
            <person name="Glockner F.O."/>
        </authorList>
    </citation>
    <scope>NUCLEOTIDE SEQUENCE</scope>
    <source>
        <strain evidence="2">6C</strain>
    </source>
</reference>
<evidence type="ECO:0000313" key="3">
    <source>
        <dbReference type="Proteomes" id="UP000011529"/>
    </source>
</evidence>
<sequence length="69" mass="7443">MIAPAMAMAPTSSSVMQRTPENQVQQQCGDGGETTNGGHKKPFYSEIPGIIGSYSEKVHTDQVTAENFR</sequence>
<accession>M2AUL9</accession>
<feature type="compositionally biased region" description="Polar residues" evidence="1">
    <location>
        <begin position="11"/>
        <end position="28"/>
    </location>
</feature>
<proteinExistence type="predicted"/>
<dbReference type="Proteomes" id="UP000011529">
    <property type="component" value="Unassembled WGS sequence"/>
</dbReference>
<name>M2AUL9_9BACT</name>
<dbReference type="RefSeq" id="WP_008657199.1">
    <property type="nucleotide sequence ID" value="NZ_ANMO01000120.1"/>
</dbReference>
<evidence type="ECO:0000256" key="1">
    <source>
        <dbReference type="SAM" id="MobiDB-lite"/>
    </source>
</evidence>
<feature type="compositionally biased region" description="Low complexity" evidence="1">
    <location>
        <begin position="1"/>
        <end position="10"/>
    </location>
</feature>
<organism evidence="2 3">
    <name type="scientific">Rhodopirellula europaea 6C</name>
    <dbReference type="NCBI Taxonomy" id="1263867"/>
    <lineage>
        <taxon>Bacteria</taxon>
        <taxon>Pseudomonadati</taxon>
        <taxon>Planctomycetota</taxon>
        <taxon>Planctomycetia</taxon>
        <taxon>Pirellulales</taxon>
        <taxon>Pirellulaceae</taxon>
        <taxon>Rhodopirellula</taxon>
    </lineage>
</organism>
<feature type="region of interest" description="Disordered" evidence="1">
    <location>
        <begin position="1"/>
        <end position="47"/>
    </location>
</feature>
<reference evidence="2" key="2">
    <citation type="journal article" date="2013" name="Mar. Genomics">
        <title>Expression of sulfatases in Rhodopirellula baltica and the diversity of sulfatases in the genus Rhodopirellula.</title>
        <authorList>
            <person name="Wegner C.E."/>
            <person name="Richter-Heitmann T."/>
            <person name="Klindworth A."/>
            <person name="Klockow C."/>
            <person name="Richter M."/>
            <person name="Achstetter T."/>
            <person name="Glockner F.O."/>
            <person name="Harder J."/>
        </authorList>
    </citation>
    <scope>NUCLEOTIDE SEQUENCE [LARGE SCALE GENOMIC DNA]</scope>
    <source>
        <strain evidence="2">6C</strain>
    </source>
</reference>
<keyword evidence="3" id="KW-1185">Reference proteome</keyword>
<dbReference type="EMBL" id="ANMO01000120">
    <property type="protein sequence ID" value="EMB16402.1"/>
    <property type="molecule type" value="Genomic_DNA"/>
</dbReference>
<dbReference type="AlphaFoldDB" id="M2AUL9"/>